<accession>A0ABP7D1J3</accession>
<evidence type="ECO:0000313" key="2">
    <source>
        <dbReference type="Proteomes" id="UP001501468"/>
    </source>
</evidence>
<proteinExistence type="predicted"/>
<protein>
    <submittedName>
        <fullName evidence="1">Uncharacterized protein</fullName>
    </submittedName>
</protein>
<organism evidence="1 2">
    <name type="scientific">Terrabacter ginsenosidimutans</name>
    <dbReference type="NCBI Taxonomy" id="490575"/>
    <lineage>
        <taxon>Bacteria</taxon>
        <taxon>Bacillati</taxon>
        <taxon>Actinomycetota</taxon>
        <taxon>Actinomycetes</taxon>
        <taxon>Micrococcales</taxon>
        <taxon>Intrasporangiaceae</taxon>
        <taxon>Terrabacter</taxon>
    </lineage>
</organism>
<reference evidence="2" key="1">
    <citation type="journal article" date="2019" name="Int. J. Syst. Evol. Microbiol.">
        <title>The Global Catalogue of Microorganisms (GCM) 10K type strain sequencing project: providing services to taxonomists for standard genome sequencing and annotation.</title>
        <authorList>
            <consortium name="The Broad Institute Genomics Platform"/>
            <consortium name="The Broad Institute Genome Sequencing Center for Infectious Disease"/>
            <person name="Wu L."/>
            <person name="Ma J."/>
        </authorList>
    </citation>
    <scope>NUCLEOTIDE SEQUENCE [LARGE SCALE GENOMIC DNA]</scope>
    <source>
        <strain evidence="2">JCM 17125</strain>
    </source>
</reference>
<sequence length="64" mass="6787">MLADIPTGLPFFPDDGQVHAVRVEGAAGTRRYAVWIPAQAPITLETVLESPDGRTARATGTVQP</sequence>
<dbReference type="RefSeq" id="WP_344943283.1">
    <property type="nucleotide sequence ID" value="NZ_BAABDC010000002.1"/>
</dbReference>
<name>A0ABP7D1J3_9MICO</name>
<keyword evidence="2" id="KW-1185">Reference proteome</keyword>
<gene>
    <name evidence="1" type="ORF">GCM10022399_12950</name>
</gene>
<dbReference type="Proteomes" id="UP001501468">
    <property type="component" value="Unassembled WGS sequence"/>
</dbReference>
<evidence type="ECO:0000313" key="1">
    <source>
        <dbReference type="EMBL" id="GAA3698010.1"/>
    </source>
</evidence>
<comment type="caution">
    <text evidence="1">The sequence shown here is derived from an EMBL/GenBank/DDBJ whole genome shotgun (WGS) entry which is preliminary data.</text>
</comment>
<dbReference type="EMBL" id="BAABDC010000002">
    <property type="protein sequence ID" value="GAA3698010.1"/>
    <property type="molecule type" value="Genomic_DNA"/>
</dbReference>